<feature type="transmembrane region" description="Helical" evidence="9">
    <location>
        <begin position="63"/>
        <end position="85"/>
    </location>
</feature>
<comment type="domain">
    <text evidence="8">The C-terminus contains a calmodulin-binding domain, which binds calmodulin in a calcium-dependent fashion.</text>
</comment>
<dbReference type="Proteomes" id="UP001054889">
    <property type="component" value="Unassembled WGS sequence"/>
</dbReference>
<feature type="transmembrane region" description="Helical" evidence="9">
    <location>
        <begin position="322"/>
        <end position="345"/>
    </location>
</feature>
<reference evidence="10" key="2">
    <citation type="submission" date="2021-12" db="EMBL/GenBank/DDBJ databases">
        <title>Resequencing data analysis of finger millet.</title>
        <authorList>
            <person name="Hatakeyama M."/>
            <person name="Aluri S."/>
            <person name="Balachadran M.T."/>
            <person name="Sivarajan S.R."/>
            <person name="Poveda L."/>
            <person name="Shimizu-Inatsugi R."/>
            <person name="Schlapbach R."/>
            <person name="Sreeman S.M."/>
            <person name="Shimizu K.K."/>
        </authorList>
    </citation>
    <scope>NUCLEOTIDE SEQUENCE</scope>
</reference>
<dbReference type="Pfam" id="PF03094">
    <property type="entry name" value="Mlo"/>
    <property type="match status" value="2"/>
</dbReference>
<dbReference type="GO" id="GO:0006952">
    <property type="term" value="P:defense response"/>
    <property type="evidence" value="ECO:0007669"/>
    <property type="project" value="UniProtKB-KW"/>
</dbReference>
<evidence type="ECO:0000313" key="10">
    <source>
        <dbReference type="EMBL" id="GJN14431.1"/>
    </source>
</evidence>
<evidence type="ECO:0000313" key="11">
    <source>
        <dbReference type="Proteomes" id="UP001054889"/>
    </source>
</evidence>
<evidence type="ECO:0000256" key="6">
    <source>
        <dbReference type="ARBA" id="ARBA00023136"/>
    </source>
</evidence>
<reference evidence="10" key="1">
    <citation type="journal article" date="2018" name="DNA Res.">
        <title>Multiple hybrid de novo genome assembly of finger millet, an orphan allotetraploid crop.</title>
        <authorList>
            <person name="Hatakeyama M."/>
            <person name="Aluri S."/>
            <person name="Balachadran M.T."/>
            <person name="Sivarajan S.R."/>
            <person name="Patrignani A."/>
            <person name="Gruter S."/>
            <person name="Poveda L."/>
            <person name="Shimizu-Inatsugi R."/>
            <person name="Baeten J."/>
            <person name="Francoijs K.J."/>
            <person name="Nataraja K.N."/>
            <person name="Reddy Y.A.N."/>
            <person name="Phadnis S."/>
            <person name="Ravikumar R.L."/>
            <person name="Schlapbach R."/>
            <person name="Sreeman S.M."/>
            <person name="Shimizu K.K."/>
        </authorList>
    </citation>
    <scope>NUCLEOTIDE SEQUENCE</scope>
</reference>
<dbReference type="GO" id="GO:0005516">
    <property type="term" value="F:calmodulin binding"/>
    <property type="evidence" value="ECO:0007669"/>
    <property type="project" value="UniProtKB-KW"/>
</dbReference>
<keyword evidence="3 8" id="KW-0812">Transmembrane</keyword>
<keyword evidence="8" id="KW-0112">Calmodulin-binding</keyword>
<protein>
    <recommendedName>
        <fullName evidence="8">MLO-like protein</fullName>
    </recommendedName>
</protein>
<comment type="subcellular location">
    <subcellularLocation>
        <location evidence="1 8">Membrane</location>
        <topology evidence="1 8">Multi-pass membrane protein</topology>
    </subcellularLocation>
</comment>
<name>A0AAV5DVS6_ELECO</name>
<feature type="transmembrane region" description="Helical" evidence="9">
    <location>
        <begin position="12"/>
        <end position="33"/>
    </location>
</feature>
<organism evidence="10 11">
    <name type="scientific">Eleusine coracana subsp. coracana</name>
    <dbReference type="NCBI Taxonomy" id="191504"/>
    <lineage>
        <taxon>Eukaryota</taxon>
        <taxon>Viridiplantae</taxon>
        <taxon>Streptophyta</taxon>
        <taxon>Embryophyta</taxon>
        <taxon>Tracheophyta</taxon>
        <taxon>Spermatophyta</taxon>
        <taxon>Magnoliopsida</taxon>
        <taxon>Liliopsida</taxon>
        <taxon>Poales</taxon>
        <taxon>Poaceae</taxon>
        <taxon>PACMAD clade</taxon>
        <taxon>Chloridoideae</taxon>
        <taxon>Cynodonteae</taxon>
        <taxon>Eleusininae</taxon>
        <taxon>Eleusine</taxon>
    </lineage>
</organism>
<comment type="function">
    <text evidence="8">May be involved in modulation of pathogen defense and leaf cell death.</text>
</comment>
<dbReference type="EMBL" id="BQKI01000071">
    <property type="protein sequence ID" value="GJN14431.1"/>
    <property type="molecule type" value="Genomic_DNA"/>
</dbReference>
<evidence type="ECO:0000256" key="4">
    <source>
        <dbReference type="ARBA" id="ARBA00022821"/>
    </source>
</evidence>
<keyword evidence="5 8" id="KW-1133">Transmembrane helix</keyword>
<evidence type="ECO:0000256" key="7">
    <source>
        <dbReference type="ARBA" id="ARBA00023265"/>
    </source>
</evidence>
<evidence type="ECO:0000256" key="9">
    <source>
        <dbReference type="SAM" id="Phobius"/>
    </source>
</evidence>
<keyword evidence="7 8" id="KW-0568">Pathogenesis-related protein</keyword>
<sequence>MGDAGEGEAALQFTPTWIVAAVCSIIVVISLAAERGLHHLGKTLKKNNQRPLYEALLKVKEELMLLGFISLLLTVLQGTILRICIPRGWTDYMLPCKKPADDQTANGLSFTKANSIAAEILGSIRPGRLLSEGVAAAEAEICQKQVLSEERSLFICEDDKTKSYEIAGPNKVTHVHELDFIKERYKGVGKDSMILCWMFRGSVTESDYKTMRLGFIMTHCRANPKFDFHKYMLRALESDFKKIVGTRLAHILLDFIHSLNCLGAYRAILYPFFLQLLLAVGTKLEHIIAELAYDVAEKHTAIEGDLVVKPSDEHFWFGQPTIILHLIHFTLFQNAFELAYFFYVLLTYGFESCFMDHVGFLVPRLVVGIIIQLMCSYSTLPLYAIVTQMGSYYKKEIFNEHVQQGVIGWAKKVKGKRCLKECNSI</sequence>
<keyword evidence="11" id="KW-1185">Reference proteome</keyword>
<dbReference type="AlphaFoldDB" id="A0AAV5DVS6"/>
<evidence type="ECO:0000256" key="2">
    <source>
        <dbReference type="ARBA" id="ARBA00006574"/>
    </source>
</evidence>
<keyword evidence="6 8" id="KW-0472">Membrane</keyword>
<evidence type="ECO:0000256" key="3">
    <source>
        <dbReference type="ARBA" id="ARBA00022692"/>
    </source>
</evidence>
<comment type="similarity">
    <text evidence="2 8">Belongs to the MLO family.</text>
</comment>
<dbReference type="PANTHER" id="PTHR31942:SF129">
    <property type="entry name" value="MLO-LIKE PROTEIN"/>
    <property type="match status" value="1"/>
</dbReference>
<gene>
    <name evidence="10" type="primary">gb01257</name>
    <name evidence="8" type="synonym">MLO</name>
    <name evidence="10" type="ORF">PR202_gb01257</name>
</gene>
<dbReference type="GO" id="GO:0016020">
    <property type="term" value="C:membrane"/>
    <property type="evidence" value="ECO:0007669"/>
    <property type="project" value="UniProtKB-SubCell"/>
</dbReference>
<evidence type="ECO:0000256" key="5">
    <source>
        <dbReference type="ARBA" id="ARBA00022989"/>
    </source>
</evidence>
<evidence type="ECO:0000256" key="8">
    <source>
        <dbReference type="RuleBase" id="RU280816"/>
    </source>
</evidence>
<comment type="caution">
    <text evidence="10">The sequence shown here is derived from an EMBL/GenBank/DDBJ whole genome shotgun (WGS) entry which is preliminary data.</text>
</comment>
<keyword evidence="4 8" id="KW-0611">Plant defense</keyword>
<feature type="transmembrane region" description="Helical" evidence="9">
    <location>
        <begin position="365"/>
        <end position="386"/>
    </location>
</feature>
<proteinExistence type="inferred from homology"/>
<dbReference type="PANTHER" id="PTHR31942">
    <property type="entry name" value="MLO-LIKE PROTEIN 1"/>
    <property type="match status" value="1"/>
</dbReference>
<evidence type="ECO:0000256" key="1">
    <source>
        <dbReference type="ARBA" id="ARBA00004141"/>
    </source>
</evidence>
<accession>A0AAV5DVS6</accession>
<dbReference type="InterPro" id="IPR004326">
    <property type="entry name" value="Mlo"/>
</dbReference>